<dbReference type="EMBL" id="JBHSKM010000049">
    <property type="protein sequence ID" value="MFC5220453.1"/>
    <property type="molecule type" value="Genomic_DNA"/>
</dbReference>
<gene>
    <name evidence="2" type="ORF">ACFPQ9_42270</name>
</gene>
<name>A0ABW0CZA5_STRCD</name>
<evidence type="ECO:0000313" key="2">
    <source>
        <dbReference type="EMBL" id="MFC5220453.1"/>
    </source>
</evidence>
<keyword evidence="3" id="KW-1185">Reference proteome</keyword>
<proteinExistence type="predicted"/>
<keyword evidence="1" id="KW-0812">Transmembrane</keyword>
<accession>A0ABW0CZA5</accession>
<keyword evidence="1" id="KW-0472">Membrane</keyword>
<dbReference type="Pfam" id="PF19953">
    <property type="entry name" value="EACC1"/>
    <property type="match status" value="1"/>
</dbReference>
<reference evidence="3" key="1">
    <citation type="journal article" date="2019" name="Int. J. Syst. Evol. Microbiol.">
        <title>The Global Catalogue of Microorganisms (GCM) 10K type strain sequencing project: providing services to taxonomists for standard genome sequencing and annotation.</title>
        <authorList>
            <consortium name="The Broad Institute Genomics Platform"/>
            <consortium name="The Broad Institute Genome Sequencing Center for Infectious Disease"/>
            <person name="Wu L."/>
            <person name="Ma J."/>
        </authorList>
    </citation>
    <scope>NUCLEOTIDE SEQUENCE [LARGE SCALE GENOMIC DNA]</scope>
    <source>
        <strain evidence="3">KCTC 42586</strain>
    </source>
</reference>
<comment type="caution">
    <text evidence="2">The sequence shown here is derived from an EMBL/GenBank/DDBJ whole genome shotgun (WGS) entry which is preliminary data.</text>
</comment>
<evidence type="ECO:0000313" key="3">
    <source>
        <dbReference type="Proteomes" id="UP001596263"/>
    </source>
</evidence>
<evidence type="ECO:0000256" key="1">
    <source>
        <dbReference type="SAM" id="Phobius"/>
    </source>
</evidence>
<sequence length="117" mass="12689">MQILIRCVAEEDGDDVSSELFDWLVDDADARKHATPELLPDTPEPDQLGTVAIIQLVLSGAFSATSLGVVIAQWREQRRIAAAPKITVTVEKDGKQFAVTGSDTGEIQRKLDELDAA</sequence>
<protein>
    <submittedName>
        <fullName evidence="2">Uncharacterized protein</fullName>
    </submittedName>
</protein>
<dbReference type="Proteomes" id="UP001596263">
    <property type="component" value="Unassembled WGS sequence"/>
</dbReference>
<keyword evidence="1" id="KW-1133">Transmembrane helix</keyword>
<dbReference type="InterPro" id="IPR045428">
    <property type="entry name" value="EACC1"/>
</dbReference>
<dbReference type="RefSeq" id="WP_380865232.1">
    <property type="nucleotide sequence ID" value="NZ_JBHSKM010000049.1"/>
</dbReference>
<organism evidence="2 3">
    <name type="scientific">Streptomyces coerulescens</name>
    <dbReference type="NCBI Taxonomy" id="29304"/>
    <lineage>
        <taxon>Bacteria</taxon>
        <taxon>Bacillati</taxon>
        <taxon>Actinomycetota</taxon>
        <taxon>Actinomycetes</taxon>
        <taxon>Kitasatosporales</taxon>
        <taxon>Streptomycetaceae</taxon>
        <taxon>Streptomyces</taxon>
    </lineage>
</organism>
<feature type="transmembrane region" description="Helical" evidence="1">
    <location>
        <begin position="48"/>
        <end position="72"/>
    </location>
</feature>